<dbReference type="PANTHER" id="PTHR19288:SF95">
    <property type="entry name" value="D-GLYCEROL 3-PHOSPHATE PHOSPHATASE"/>
    <property type="match status" value="1"/>
</dbReference>
<dbReference type="Pfam" id="PF13344">
    <property type="entry name" value="Hydrolase_6"/>
    <property type="match status" value="1"/>
</dbReference>
<dbReference type="AlphaFoldDB" id="A0A1I3Y6S2"/>
<evidence type="ECO:0000313" key="2">
    <source>
        <dbReference type="EMBL" id="SFK26981.1"/>
    </source>
</evidence>
<gene>
    <name evidence="2" type="ORF">SAMN05421835_1173</name>
</gene>
<reference evidence="2 3" key="1">
    <citation type="submission" date="2016-10" db="EMBL/GenBank/DDBJ databases">
        <authorList>
            <person name="de Groot N.N."/>
        </authorList>
    </citation>
    <scope>NUCLEOTIDE SEQUENCE [LARGE SCALE GENOMIC DNA]</scope>
    <source>
        <strain evidence="2 3">DSM 44468</strain>
    </source>
</reference>
<dbReference type="PANTHER" id="PTHR19288">
    <property type="entry name" value="4-NITROPHENYLPHOSPHATASE-RELATED"/>
    <property type="match status" value="1"/>
</dbReference>
<sequence>MASDGEGLAAGYDVLLFDLDGTVYHGPEPIPGVADAIRALRDRGIAVRFVTNNASRAPEAVAETLRGMAIEADVSEVSTSAQAAAKVLRERLPGGAQVLVVGAPALEAEVEAAGLTPVRQVSEHVAAVVQGHWTETGWKHLAEAALAIRAGALWVACNVDATLPTERGLLPGNGAMVAALRTATDAEPVVAGKPAAPLFHTAAQSAGASRPLAVGDRLDTDIAGAITAGVDSLLVLTGVATPASLLAAVPEERPTYVAQDLGALDEPADDLAPGPQKGWQVEVDGETLVATGKGPGDAYGLLRALCHEAWQSGVTAVRAGDDLAATALGELGLTHAP</sequence>
<accession>A0A1I3Y6S2</accession>
<dbReference type="GO" id="GO:0016791">
    <property type="term" value="F:phosphatase activity"/>
    <property type="evidence" value="ECO:0007669"/>
    <property type="project" value="TreeGrafter"/>
</dbReference>
<dbReference type="Gene3D" id="3.40.50.1000">
    <property type="entry name" value="HAD superfamily/HAD-like"/>
    <property type="match status" value="2"/>
</dbReference>
<dbReference type="Gene3D" id="3.30.300.290">
    <property type="match status" value="1"/>
</dbReference>
<protein>
    <submittedName>
        <fullName evidence="2">HAD-superfamily subfamily IIA hydrolase, TIGR01457</fullName>
    </submittedName>
</protein>
<keyword evidence="3" id="KW-1185">Reference proteome</keyword>
<dbReference type="Pfam" id="PF13242">
    <property type="entry name" value="Hydrolase_like"/>
    <property type="match status" value="1"/>
</dbReference>
<dbReference type="NCBIfam" id="TIGR01460">
    <property type="entry name" value="HAD-SF-IIA"/>
    <property type="match status" value="1"/>
</dbReference>
<dbReference type="InterPro" id="IPR041065">
    <property type="entry name" value="GNAT-like"/>
</dbReference>
<keyword evidence="2" id="KW-0378">Hydrolase</keyword>
<dbReference type="OrthoDB" id="3400930at2"/>
<dbReference type="SUPFAM" id="SSF56784">
    <property type="entry name" value="HAD-like"/>
    <property type="match status" value="1"/>
</dbReference>
<name>A0A1I3Y6S2_9PSEU</name>
<dbReference type="STRING" id="115433.SAMN05421835_1173"/>
<dbReference type="EMBL" id="FORP01000017">
    <property type="protein sequence ID" value="SFK26981.1"/>
    <property type="molecule type" value="Genomic_DNA"/>
</dbReference>
<feature type="domain" description="GCN5-related N-acetyltransferase-like" evidence="1">
    <location>
        <begin position="276"/>
        <end position="333"/>
    </location>
</feature>
<dbReference type="InterPro" id="IPR036412">
    <property type="entry name" value="HAD-like_sf"/>
</dbReference>
<dbReference type="Pfam" id="PF18407">
    <property type="entry name" value="GNAT_like"/>
    <property type="match status" value="1"/>
</dbReference>
<evidence type="ECO:0000259" key="1">
    <source>
        <dbReference type="Pfam" id="PF18407"/>
    </source>
</evidence>
<dbReference type="InterPro" id="IPR006357">
    <property type="entry name" value="HAD-SF_hydro_IIA"/>
</dbReference>
<dbReference type="Proteomes" id="UP000199025">
    <property type="component" value="Unassembled WGS sequence"/>
</dbReference>
<proteinExistence type="predicted"/>
<dbReference type="InterPro" id="IPR023214">
    <property type="entry name" value="HAD_sf"/>
</dbReference>
<organism evidence="2 3">
    <name type="scientific">Amycolatopsis sacchari</name>
    <dbReference type="NCBI Taxonomy" id="115433"/>
    <lineage>
        <taxon>Bacteria</taxon>
        <taxon>Bacillati</taxon>
        <taxon>Actinomycetota</taxon>
        <taxon>Actinomycetes</taxon>
        <taxon>Pseudonocardiales</taxon>
        <taxon>Pseudonocardiaceae</taxon>
        <taxon>Amycolatopsis</taxon>
    </lineage>
</organism>
<evidence type="ECO:0000313" key="3">
    <source>
        <dbReference type="Proteomes" id="UP000199025"/>
    </source>
</evidence>
<dbReference type="RefSeq" id="WP_091512061.1">
    <property type="nucleotide sequence ID" value="NZ_CBDQZW010000036.1"/>
</dbReference>
<dbReference type="GO" id="GO:0005737">
    <property type="term" value="C:cytoplasm"/>
    <property type="evidence" value="ECO:0007669"/>
    <property type="project" value="TreeGrafter"/>
</dbReference>